<dbReference type="Proteomes" id="UP000186002">
    <property type="component" value="Unassembled WGS sequence"/>
</dbReference>
<protein>
    <submittedName>
        <fullName evidence="1">Uncharacterized protein</fullName>
    </submittedName>
</protein>
<dbReference type="STRING" id="735517.SAMN05444272_1376"/>
<sequence>MTDLTRIRFMAEQRLPVTGKDVMALLELIDQLKAENEILSNQFGQDLRGIIDKIERGPRNARAA</sequence>
<proteinExistence type="predicted"/>
<keyword evidence="2" id="KW-1185">Reference proteome</keyword>
<organism evidence="1 2">
    <name type="scientific">Roseibium suaedae</name>
    <dbReference type="NCBI Taxonomy" id="735517"/>
    <lineage>
        <taxon>Bacteria</taxon>
        <taxon>Pseudomonadati</taxon>
        <taxon>Pseudomonadota</taxon>
        <taxon>Alphaproteobacteria</taxon>
        <taxon>Hyphomicrobiales</taxon>
        <taxon>Stappiaceae</taxon>
        <taxon>Roseibium</taxon>
    </lineage>
</organism>
<dbReference type="EMBL" id="FRBW01000001">
    <property type="protein sequence ID" value="SHL74642.1"/>
    <property type="molecule type" value="Genomic_DNA"/>
</dbReference>
<name>A0A1M7D555_9HYPH</name>
<evidence type="ECO:0000313" key="1">
    <source>
        <dbReference type="EMBL" id="SHL74642.1"/>
    </source>
</evidence>
<dbReference type="RefSeq" id="WP_073010430.1">
    <property type="nucleotide sequence ID" value="NZ_FRBW01000001.1"/>
</dbReference>
<evidence type="ECO:0000313" key="2">
    <source>
        <dbReference type="Proteomes" id="UP000186002"/>
    </source>
</evidence>
<accession>A0A1M7D555</accession>
<gene>
    <name evidence="1" type="ORF">SAMN05444272_1376</name>
</gene>
<dbReference type="AlphaFoldDB" id="A0A1M7D555"/>
<reference evidence="1 2" key="1">
    <citation type="submission" date="2016-11" db="EMBL/GenBank/DDBJ databases">
        <authorList>
            <person name="Jaros S."/>
            <person name="Januszkiewicz K."/>
            <person name="Wedrychowicz H."/>
        </authorList>
    </citation>
    <scope>NUCLEOTIDE SEQUENCE [LARGE SCALE GENOMIC DNA]</scope>
    <source>
        <strain evidence="1 2">DSM 22153</strain>
    </source>
</reference>